<dbReference type="FunFam" id="3.30.565.10:FF:000010">
    <property type="entry name" value="Sensor histidine kinase RcsC"/>
    <property type="match status" value="1"/>
</dbReference>
<dbReference type="InterPro" id="IPR004358">
    <property type="entry name" value="Sig_transdc_His_kin-like_C"/>
</dbReference>
<reference evidence="22 23" key="1">
    <citation type="journal article" date="2010" name="PLoS ONE">
        <title>The glycobiome of the rumen bacterium Butyrivibrio proteoclasticus B316(T) highlights adaptation to a polysaccharide-rich environment.</title>
        <authorList>
            <person name="Kelly W.J."/>
            <person name="Leahy S.C."/>
            <person name="Altermann E."/>
            <person name="Yeoman C.J."/>
            <person name="Dunne J.C."/>
            <person name="Kong Z."/>
            <person name="Pacheco D.M."/>
            <person name="Li D."/>
            <person name="Noel S.J."/>
            <person name="Moon C.D."/>
            <person name="Cookson A.L."/>
            <person name="Attwood G.T."/>
        </authorList>
    </citation>
    <scope>NUCLEOTIDE SEQUENCE [LARGE SCALE GENOMIC DNA]</scope>
    <source>
        <strain evidence="23">ATCC 51982 / DSM 14932 / B316</strain>
    </source>
</reference>
<evidence type="ECO:0000256" key="11">
    <source>
        <dbReference type="ARBA" id="ARBA00022777"/>
    </source>
</evidence>
<dbReference type="CDD" id="cd17546">
    <property type="entry name" value="REC_hyHK_CKI1_RcsC-like"/>
    <property type="match status" value="1"/>
</dbReference>
<gene>
    <name evidence="22" type="ordered locus">bpr_I0171</name>
</gene>
<keyword evidence="7" id="KW-0997">Cell inner membrane</keyword>
<dbReference type="InterPro" id="IPR036890">
    <property type="entry name" value="HATPase_C_sf"/>
</dbReference>
<dbReference type="SUPFAM" id="SSF55874">
    <property type="entry name" value="ATPase domain of HSP90 chaperone/DNA topoisomerase II/histidine kinase"/>
    <property type="match status" value="1"/>
</dbReference>
<evidence type="ECO:0000256" key="9">
    <source>
        <dbReference type="ARBA" id="ARBA00022679"/>
    </source>
</evidence>
<dbReference type="InterPro" id="IPR003594">
    <property type="entry name" value="HATPase_dom"/>
</dbReference>
<dbReference type="PROSITE" id="PS50110">
    <property type="entry name" value="RESPONSE_REGULATORY"/>
    <property type="match status" value="1"/>
</dbReference>
<dbReference type="SUPFAM" id="SSF50998">
    <property type="entry name" value="Quinoprotein alcohol dehydrogenase-like"/>
    <property type="match status" value="1"/>
</dbReference>
<dbReference type="CDD" id="cd16922">
    <property type="entry name" value="HATPase_EvgS-ArcB-TorS-like"/>
    <property type="match status" value="1"/>
</dbReference>
<dbReference type="InterPro" id="IPR036641">
    <property type="entry name" value="HPT_dom_sf"/>
</dbReference>
<dbReference type="SMART" id="SM00387">
    <property type="entry name" value="HATPase_c"/>
    <property type="match status" value="1"/>
</dbReference>
<evidence type="ECO:0000256" key="8">
    <source>
        <dbReference type="ARBA" id="ARBA00022553"/>
    </source>
</evidence>
<evidence type="ECO:0000256" key="2">
    <source>
        <dbReference type="ARBA" id="ARBA00004429"/>
    </source>
</evidence>
<dbReference type="InterPro" id="IPR011110">
    <property type="entry name" value="Reg_prop"/>
</dbReference>
<comment type="catalytic activity">
    <reaction evidence="1">
        <text>ATP + protein L-histidine = ADP + protein N-phospho-L-histidine.</text>
        <dbReference type="EC" id="2.7.13.3"/>
    </reaction>
</comment>
<dbReference type="InterPro" id="IPR001789">
    <property type="entry name" value="Sig_transdc_resp-reg_receiver"/>
</dbReference>
<dbReference type="KEGG" id="bpb:bpr_I0171"/>
<comment type="similarity">
    <text evidence="3">In the N-terminal section; belongs to the phytochrome family.</text>
</comment>
<dbReference type="EC" id="2.7.13.3" evidence="4"/>
<dbReference type="eggNOG" id="COG2198">
    <property type="taxonomic scope" value="Bacteria"/>
</dbReference>
<dbReference type="InterPro" id="IPR005467">
    <property type="entry name" value="His_kinase_dom"/>
</dbReference>
<dbReference type="PRINTS" id="PR00344">
    <property type="entry name" value="BCTRLSENSOR"/>
</dbReference>
<keyword evidence="9 22" id="KW-0808">Transferase</keyword>
<keyword evidence="11 22" id="KW-0418">Kinase</keyword>
<keyword evidence="14" id="KW-0902">Two-component regulatory system</keyword>
<dbReference type="HOGENOM" id="CLU_253819_0_0_9"/>
<dbReference type="Gene3D" id="3.30.565.10">
    <property type="entry name" value="Histidine kinase-like ATPase, C-terminal domain"/>
    <property type="match status" value="1"/>
</dbReference>
<dbReference type="Gene3D" id="3.40.50.2300">
    <property type="match status" value="1"/>
</dbReference>
<dbReference type="GO" id="GO:0009927">
    <property type="term" value="F:histidine phosphotransfer kinase activity"/>
    <property type="evidence" value="ECO:0007669"/>
    <property type="project" value="TreeGrafter"/>
</dbReference>
<evidence type="ECO:0000256" key="4">
    <source>
        <dbReference type="ARBA" id="ARBA00012438"/>
    </source>
</evidence>
<dbReference type="CDD" id="cd00082">
    <property type="entry name" value="HisKA"/>
    <property type="match status" value="1"/>
</dbReference>
<dbReference type="SMART" id="SM00388">
    <property type="entry name" value="HisKA"/>
    <property type="match status" value="1"/>
</dbReference>
<dbReference type="GO" id="GO:0000155">
    <property type="term" value="F:phosphorelay sensor kinase activity"/>
    <property type="evidence" value="ECO:0007669"/>
    <property type="project" value="InterPro"/>
</dbReference>
<feature type="transmembrane region" description="Helical" evidence="19">
    <location>
        <begin position="12"/>
        <end position="33"/>
    </location>
</feature>
<dbReference type="InterPro" id="IPR008207">
    <property type="entry name" value="Sig_transdc_His_kin_Hpt_dom"/>
</dbReference>
<keyword evidence="15 19" id="KW-0472">Membrane</keyword>
<evidence type="ECO:0000256" key="16">
    <source>
        <dbReference type="ARBA" id="ARBA00024867"/>
    </source>
</evidence>
<keyword evidence="12" id="KW-0547">Nucleotide-binding</keyword>
<evidence type="ECO:0000256" key="17">
    <source>
        <dbReference type="ARBA" id="ARBA00074306"/>
    </source>
</evidence>
<comment type="function">
    <text evidence="16">May play the central regulatory role in sporulation. It may be an element of the effector pathway responsible for the activation of sporulation genes in response to nutritional stress. Spo0A may act in concert with spo0H (a sigma factor) to control the expression of some genes that are critical to the sporulation process.</text>
</comment>
<dbReference type="Pfam" id="PF02518">
    <property type="entry name" value="HATPase_c"/>
    <property type="match status" value="1"/>
</dbReference>
<accession>E0RW55</accession>
<dbReference type="Gene3D" id="2.130.10.10">
    <property type="entry name" value="YVTN repeat-like/Quinoprotein amine dehydrogenase"/>
    <property type="match status" value="3"/>
</dbReference>
<dbReference type="PANTHER" id="PTHR43047">
    <property type="entry name" value="TWO-COMPONENT HISTIDINE PROTEIN KINASE"/>
    <property type="match status" value="1"/>
</dbReference>
<dbReference type="InterPro" id="IPR011047">
    <property type="entry name" value="Quinoprotein_ADH-like_sf"/>
</dbReference>
<dbReference type="SUPFAM" id="SSF52172">
    <property type="entry name" value="CheY-like"/>
    <property type="match status" value="1"/>
</dbReference>
<dbReference type="EMBL" id="CP001810">
    <property type="protein sequence ID" value="ADL32921.1"/>
    <property type="molecule type" value="Genomic_DNA"/>
</dbReference>
<dbReference type="SMART" id="SM00448">
    <property type="entry name" value="REC"/>
    <property type="match status" value="1"/>
</dbReference>
<evidence type="ECO:0000313" key="23">
    <source>
        <dbReference type="Proteomes" id="UP000001299"/>
    </source>
</evidence>
<evidence type="ECO:0000256" key="13">
    <source>
        <dbReference type="ARBA" id="ARBA00022989"/>
    </source>
</evidence>
<dbReference type="InterPro" id="IPR036097">
    <property type="entry name" value="HisK_dim/P_sf"/>
</dbReference>
<evidence type="ECO:0000256" key="19">
    <source>
        <dbReference type="SAM" id="Phobius"/>
    </source>
</evidence>
<proteinExistence type="inferred from homology"/>
<dbReference type="InterPro" id="IPR015943">
    <property type="entry name" value="WD40/YVTN_repeat-like_dom_sf"/>
</dbReference>
<keyword evidence="13 19" id="KW-1133">Transmembrane helix</keyword>
<evidence type="ECO:0000256" key="7">
    <source>
        <dbReference type="ARBA" id="ARBA00022519"/>
    </source>
</evidence>
<dbReference type="Pfam" id="PF07494">
    <property type="entry name" value="Reg_prop"/>
    <property type="match status" value="1"/>
</dbReference>
<evidence type="ECO:0000256" key="10">
    <source>
        <dbReference type="ARBA" id="ARBA00022692"/>
    </source>
</evidence>
<dbReference type="eggNOG" id="COG0784">
    <property type="taxonomic scope" value="Bacteria"/>
</dbReference>
<sequence length="1419" mass="158743">METMAYKRKRQITEYLAAFLAISMAVVLVLPGLSVRAEEKTNLVPGETVKKYGGGYSVTGQLDEGGFATYVYDATNGLPSSDAMYIYGSSDGHIWIGGYSGVIRYDGKVFERLSTDNGLTSARVIYEDNKKRIWIGTNDNGVVVLDGNKRKQYTIFDGLPSSSIRSFVEDRSGNVIVGTTAGLCYFDEDMIIRELYEPELEAERVLKLEKGPDGIIYGHTGNGLVFSVEDLQVTHIYSGEDLGMPKISTILVDPYYAGKVYFCTEKDHIYYGKFGQKAGEMDLYSTRGLGVVHWISYNCGRVWVSSTSSIGYLDLDGKMTLVGGLPLNSSIEMMTSDYQGNMWYASSTQGVMKIVSDNFVDMTKSDGLPRTVTNCIYQSNGFLYVGTDSGLYILSSDRKMLINNLTRYIGNSRVRCIMEDKEGNLWIATYTDNKGLIRFSPEGEIRDFTTEDGLSDNAIRSIIQMRDGSIVAGTNGGIDVLRNNKVVASYGAETGMKNPMILTVEEGNNGEIIAGSDGGGMYIIDNGQVSHIGLSDGLTSEVVMRVKKDPDRNLTWFITSNSIGYYKDKIATTITTFPFNNNYDIYSGKDDKLWIMSSYGIYRVDAQEMIDNDVKNYKLFTIANGMPYAVTSQSYGYMSDDGYLYVPGREGAIRLNVDKFFERHGSIKLGIQSVYCDDEQILPDSQGTYTLPGSDGRISITASVMDYTMTNPLVRVFIEGKENVGLEVPRSELSTLEYTSLGYGNYILHVQVLNERNEVYQEERFLLVKKPRLVELFAVKLLILVVVAFAAGFLVWRILKATVVTKQYEEITKAKEEAERANTAKSRFLANMSHEIRTPINTILGMDEMILREDARDVPKAYFLSIMNYSLDIKNATESLLGLINDLLDMSKIESGKMHLVEQEYDVQDQLRSIVSMIRSRSTEKELIFEVVIDEILPTRMYGDNGKIKQVVLNLLTNAVKYTAAGAVEFSVSMEARNDDICDLRFSVKDTGIGVKEEDMDKLFTAYERLDEEKNSGIQGTGLGLDISRRFAELMGGKLWCESVYGEGSEFILTLQQRIVDDTPIGIFKEHNISDNGPYVPKFIAPDADILVVDDTPMNLSVIKGLLKSTKMFVTTADSGEEALEKIKETDFNVVLLDHMMPGMDGIETLEKIRETHPNLPVYALTANAAVGEEFYTSKGFNGYLAKPIDSATLESTILKHLPPEIVMQREDEEAEEELTEIPENMLWINEISEISVDDGLANSGGVTNYLFALRLFYDTIDDNISVISNSYEAGDIRLYTIKVHALKSSARIIGALELSRLAASLEEAGKNDDKAFIDQNTEKLISDYSLFKDRLARMDQDDEEIRQDESLEMISYEDLQDAYGAIRDSISQMDYDAIEMILGQMKEYRLPEDAAKKLNKLGKLLKTFDWDAMETLFE</sequence>
<keyword evidence="12" id="KW-0067">ATP-binding</keyword>
<dbReference type="Gene3D" id="1.20.120.160">
    <property type="entry name" value="HPT domain"/>
    <property type="match status" value="1"/>
</dbReference>
<name>E0RW55_BUTPB</name>
<feature type="domain" description="Response regulatory" evidence="21">
    <location>
        <begin position="1089"/>
        <end position="1202"/>
    </location>
</feature>
<evidence type="ECO:0000256" key="1">
    <source>
        <dbReference type="ARBA" id="ARBA00000085"/>
    </source>
</evidence>
<dbReference type="STRING" id="515622.bpr_I0171"/>
<keyword evidence="10 19" id="KW-0812">Transmembrane</keyword>
<dbReference type="Pfam" id="PF00072">
    <property type="entry name" value="Response_reg"/>
    <property type="match status" value="1"/>
</dbReference>
<dbReference type="PANTHER" id="PTHR43047:SF72">
    <property type="entry name" value="OSMOSENSING HISTIDINE PROTEIN KINASE SLN1"/>
    <property type="match status" value="1"/>
</dbReference>
<evidence type="ECO:0000256" key="14">
    <source>
        <dbReference type="ARBA" id="ARBA00023012"/>
    </source>
</evidence>
<dbReference type="Pfam" id="PF00512">
    <property type="entry name" value="HisKA"/>
    <property type="match status" value="1"/>
</dbReference>
<dbReference type="PROSITE" id="PS50109">
    <property type="entry name" value="HIS_KIN"/>
    <property type="match status" value="1"/>
</dbReference>
<keyword evidence="23" id="KW-1185">Reference proteome</keyword>
<evidence type="ECO:0000256" key="5">
    <source>
        <dbReference type="ARBA" id="ARBA00018672"/>
    </source>
</evidence>
<protein>
    <recommendedName>
        <fullName evidence="17">Circadian input-output histidine kinase CikA</fullName>
        <ecNumber evidence="4">2.7.13.3</ecNumber>
    </recommendedName>
    <alternativeName>
        <fullName evidence="5">Stage 0 sporulation protein A homolog</fullName>
    </alternativeName>
</protein>
<feature type="domain" description="Histidine kinase" evidence="20">
    <location>
        <begin position="831"/>
        <end position="1059"/>
    </location>
</feature>
<comment type="subcellular location">
    <subcellularLocation>
        <location evidence="2">Cell inner membrane</location>
        <topology evidence="2">Multi-pass membrane protein</topology>
    </subcellularLocation>
</comment>
<dbReference type="eggNOG" id="COG2205">
    <property type="taxonomic scope" value="Bacteria"/>
</dbReference>
<dbReference type="Pfam" id="PF01627">
    <property type="entry name" value="Hpt"/>
    <property type="match status" value="1"/>
</dbReference>
<evidence type="ECO:0000313" key="22">
    <source>
        <dbReference type="EMBL" id="ADL32921.1"/>
    </source>
</evidence>
<dbReference type="Gene3D" id="1.10.287.130">
    <property type="match status" value="1"/>
</dbReference>
<dbReference type="InterPro" id="IPR011006">
    <property type="entry name" value="CheY-like_superfamily"/>
</dbReference>
<evidence type="ECO:0000256" key="18">
    <source>
        <dbReference type="PROSITE-ProRule" id="PRU00169"/>
    </source>
</evidence>
<evidence type="ECO:0000256" key="3">
    <source>
        <dbReference type="ARBA" id="ARBA00006402"/>
    </source>
</evidence>
<dbReference type="eggNOG" id="COG3292">
    <property type="taxonomic scope" value="Bacteria"/>
</dbReference>
<dbReference type="SUPFAM" id="SSF47226">
    <property type="entry name" value="Histidine-containing phosphotransfer domain, HPT domain"/>
    <property type="match status" value="1"/>
</dbReference>
<dbReference type="Proteomes" id="UP000001299">
    <property type="component" value="Chromosome 1"/>
</dbReference>
<evidence type="ECO:0000256" key="6">
    <source>
        <dbReference type="ARBA" id="ARBA00022475"/>
    </source>
</evidence>
<dbReference type="InterPro" id="IPR003661">
    <property type="entry name" value="HisK_dim/P_dom"/>
</dbReference>
<evidence type="ECO:0000259" key="21">
    <source>
        <dbReference type="PROSITE" id="PS50110"/>
    </source>
</evidence>
<keyword evidence="8 18" id="KW-0597">Phosphoprotein</keyword>
<dbReference type="SUPFAM" id="SSF47384">
    <property type="entry name" value="Homodimeric domain of signal transducing histidine kinase"/>
    <property type="match status" value="1"/>
</dbReference>
<evidence type="ECO:0000256" key="12">
    <source>
        <dbReference type="ARBA" id="ARBA00022840"/>
    </source>
</evidence>
<organism evidence="22 23">
    <name type="scientific">Butyrivibrio proteoclasticus (strain ATCC 51982 / DSM 14932 / B316)</name>
    <name type="common">Clostridium proteoclasticum</name>
    <dbReference type="NCBI Taxonomy" id="515622"/>
    <lineage>
        <taxon>Bacteria</taxon>
        <taxon>Bacillati</taxon>
        <taxon>Bacillota</taxon>
        <taxon>Clostridia</taxon>
        <taxon>Lachnospirales</taxon>
        <taxon>Lachnospiraceae</taxon>
        <taxon>Butyrivibrio</taxon>
    </lineage>
</organism>
<keyword evidence="6" id="KW-1003">Cell membrane</keyword>
<evidence type="ECO:0000259" key="20">
    <source>
        <dbReference type="PROSITE" id="PS50109"/>
    </source>
</evidence>
<feature type="modified residue" description="4-aspartylphosphate" evidence="18">
    <location>
        <position position="1138"/>
    </location>
</feature>
<dbReference type="GO" id="GO:0005886">
    <property type="term" value="C:plasma membrane"/>
    <property type="evidence" value="ECO:0007669"/>
    <property type="project" value="UniProtKB-SubCell"/>
</dbReference>
<evidence type="ECO:0000256" key="15">
    <source>
        <dbReference type="ARBA" id="ARBA00023136"/>
    </source>
</evidence>